<proteinExistence type="predicted"/>
<feature type="non-terminal residue" evidence="3">
    <location>
        <position position="1"/>
    </location>
</feature>
<dbReference type="EMBL" id="UINC01001947">
    <property type="protein sequence ID" value="SUZ91093.1"/>
    <property type="molecule type" value="Genomic_DNA"/>
</dbReference>
<accession>A0A381RQF9</accession>
<evidence type="ECO:0000256" key="1">
    <source>
        <dbReference type="SAM" id="MobiDB-lite"/>
    </source>
</evidence>
<name>A0A381RQF9_9ZZZZ</name>
<feature type="transmembrane region" description="Helical" evidence="2">
    <location>
        <begin position="837"/>
        <end position="855"/>
    </location>
</feature>
<organism evidence="3">
    <name type="scientific">marine metagenome</name>
    <dbReference type="NCBI Taxonomy" id="408172"/>
    <lineage>
        <taxon>unclassified sequences</taxon>
        <taxon>metagenomes</taxon>
        <taxon>ecological metagenomes</taxon>
    </lineage>
</organism>
<dbReference type="PANTHER" id="PTHR39198:SF1">
    <property type="entry name" value="ALPHA-GALACTOSIDASE NEW3 DOMAIN-CONTAINING PROTEIN"/>
    <property type="match status" value="1"/>
</dbReference>
<evidence type="ECO:0000256" key="2">
    <source>
        <dbReference type="SAM" id="Phobius"/>
    </source>
</evidence>
<keyword evidence="2" id="KW-0812">Transmembrane</keyword>
<keyword evidence="2" id="KW-0472">Membrane</keyword>
<dbReference type="PANTHER" id="PTHR39198">
    <property type="entry name" value="HYPOTHETICAL MEMBRANE PROTEIN, CONSERVED"/>
    <property type="match status" value="1"/>
</dbReference>
<feature type="region of interest" description="Disordered" evidence="1">
    <location>
        <begin position="859"/>
        <end position="891"/>
    </location>
</feature>
<evidence type="ECO:0008006" key="4">
    <source>
        <dbReference type="Google" id="ProtNLM"/>
    </source>
</evidence>
<feature type="region of interest" description="Disordered" evidence="1">
    <location>
        <begin position="394"/>
        <end position="418"/>
    </location>
</feature>
<feature type="compositionally biased region" description="Acidic residues" evidence="1">
    <location>
        <begin position="860"/>
        <end position="874"/>
    </location>
</feature>
<reference evidence="3" key="1">
    <citation type="submission" date="2018-05" db="EMBL/GenBank/DDBJ databases">
        <authorList>
            <person name="Lanie J.A."/>
            <person name="Ng W.-L."/>
            <person name="Kazmierczak K.M."/>
            <person name="Andrzejewski T.M."/>
            <person name="Davidsen T.M."/>
            <person name="Wayne K.J."/>
            <person name="Tettelin H."/>
            <person name="Glass J.I."/>
            <person name="Rusch D."/>
            <person name="Podicherti R."/>
            <person name="Tsui H.-C.T."/>
            <person name="Winkler M.E."/>
        </authorList>
    </citation>
    <scope>NUCLEOTIDE SEQUENCE</scope>
</reference>
<evidence type="ECO:0000313" key="3">
    <source>
        <dbReference type="EMBL" id="SUZ91093.1"/>
    </source>
</evidence>
<protein>
    <recommendedName>
        <fullName evidence="4">Alpha-galactosidase NEW3 domain-containing protein</fullName>
    </recommendedName>
</protein>
<gene>
    <name evidence="3" type="ORF">METZ01_LOCUS43947</name>
</gene>
<keyword evidence="2" id="KW-1133">Transmembrane helix</keyword>
<dbReference type="AlphaFoldDB" id="A0A381RQF9"/>
<sequence>VNRIPAFLVAALMLGLLLPFPVIQMASGEGEENIHLYLYALGGDGYMHTLPSGENGDAVSVVIDSGADFNFALTDDQNQSLRAALTLDSYRSGVAAHAWVWACVDALFGGSTLEFSLIDASNREGTSGTTLAKGEMTVDTNCPSIDEPGANDNDNFDLTWESGIPDSNGKHEIEQGRYLVVQVQNTGGTGVKMGVDSGSEGATPTSLEVVTNPVSEISLDSEALDLSSPASEDDRVVTSNFEPSLPAELAKAFFSGTALNAFGAYDIKLVRVDVYDPEDEPGDTPRFSGSATVTPRSDGSGYIDYSGLTWHYNDVENHPSEQQQGVGTYQVRATIVNQQDLEFPADFELQMDPYGVYVETAQPEQTVAVGGTVTYQLQVYNSGVQSDSVVITPSETPSDWTVSPETWESGSLNPGGSDTATFTVEVANDVEMVGNSAVISFSAESQNAPGSQPKVFALTTTVTVGAEYGVSLFFDMDGSHLTTHSVDAVAGEWNSFTLMVANLGQAADSIDLSASGQLPGWDVNFEYGNVSSPGVTVNLPRQDDGDDHIASVTVLVEPTEAGEEDTSSIQLTGTSQGNSSKTASAILEVTRTFGLSLRVAQDGSTSYGNMQPGGTQEVHLTLHSELDDTYTARLYTQGLESGWSAQFKQSGQTVTEVEIDSGESLPLDLVVTIASSANYRDGGYPVEAFAEDVSDPSVRSRLVLTFNLALAADFQLSSPQKLAAVGPGEEHSFTLEIDNLGNTNDNYTLQAPSVPSGWRVSFYDSDGNSVGVLPVEAGRTELVKVRVTASDEVRNGDSESITVTATSDFSRNQEELTFTLEIEEGFGARLSRTLVDLWYVFVLLGLLMAVGAAIFSRSEEWDDDEEWEDEDDEPSSAPAADSAGDDWDDWE</sequence>